<dbReference type="Gene3D" id="1.10.10.10">
    <property type="entry name" value="Winged helix-like DNA-binding domain superfamily/Winged helix DNA-binding domain"/>
    <property type="match status" value="1"/>
</dbReference>
<dbReference type="CDD" id="cd06170">
    <property type="entry name" value="LuxR_C_like"/>
    <property type="match status" value="1"/>
</dbReference>
<dbReference type="InterPro" id="IPR000792">
    <property type="entry name" value="Tscrpt_reg_LuxR_C"/>
</dbReference>
<dbReference type="GO" id="GO:0003677">
    <property type="term" value="F:DNA binding"/>
    <property type="evidence" value="ECO:0007669"/>
    <property type="project" value="InterPro"/>
</dbReference>
<dbReference type="Pfam" id="PF00196">
    <property type="entry name" value="GerE"/>
    <property type="match status" value="1"/>
</dbReference>
<protein>
    <recommendedName>
        <fullName evidence="1">HTH luxR-type domain-containing protein</fullName>
    </recommendedName>
</protein>
<dbReference type="SMART" id="SM00421">
    <property type="entry name" value="HTH_LUXR"/>
    <property type="match status" value="1"/>
</dbReference>
<name>A0A433N037_CHLFR</name>
<feature type="domain" description="HTH luxR-type" evidence="1">
    <location>
        <begin position="153"/>
        <end position="200"/>
    </location>
</feature>
<dbReference type="OrthoDB" id="9797341at2"/>
<reference evidence="2 3" key="1">
    <citation type="journal article" date="2019" name="Genome Biol. Evol.">
        <title>Day and night: Metabolic profiles and evolutionary relationships of six axenic non-marine cyanobacteria.</title>
        <authorList>
            <person name="Will S.E."/>
            <person name="Henke P."/>
            <person name="Boedeker C."/>
            <person name="Huang S."/>
            <person name="Brinkmann H."/>
            <person name="Rohde M."/>
            <person name="Jarek M."/>
            <person name="Friedl T."/>
            <person name="Seufert S."/>
            <person name="Schumacher M."/>
            <person name="Overmann J."/>
            <person name="Neumann-Schaal M."/>
            <person name="Petersen J."/>
        </authorList>
    </citation>
    <scope>NUCLEOTIDE SEQUENCE [LARGE SCALE GENOMIC DNA]</scope>
    <source>
        <strain evidence="2 3">PCC 6912</strain>
    </source>
</reference>
<proteinExistence type="predicted"/>
<dbReference type="InterPro" id="IPR036388">
    <property type="entry name" value="WH-like_DNA-bd_sf"/>
</dbReference>
<sequence>MSNFKKQSKPRKPRETEMHQANFRLKDRVESLDVLEEMVEILDDGILIIGVNGDLVYANASANTFCYQINPEYFEYNFVPPTIWKICQKLINNQSIHIDNFIIFDEILLDNFKAFRVCIRLLKLERLAKKYFLVIIENQYKCLENQICMEIEQYNFTPRETEIWQLYRAKYTYKEIASQLHITINTVKKHMKNIHAKRRQ</sequence>
<dbReference type="STRING" id="211165.GCA_000317285_04363"/>
<gene>
    <name evidence="2" type="ORF">PCC6912_53150</name>
</gene>
<accession>A0A433N037</accession>
<evidence type="ECO:0000313" key="3">
    <source>
        <dbReference type="Proteomes" id="UP000268857"/>
    </source>
</evidence>
<dbReference type="SUPFAM" id="SSF46894">
    <property type="entry name" value="C-terminal effector domain of the bipartite response regulators"/>
    <property type="match status" value="1"/>
</dbReference>
<dbReference type="GO" id="GO:0006355">
    <property type="term" value="P:regulation of DNA-templated transcription"/>
    <property type="evidence" value="ECO:0007669"/>
    <property type="project" value="InterPro"/>
</dbReference>
<evidence type="ECO:0000259" key="1">
    <source>
        <dbReference type="SMART" id="SM00421"/>
    </source>
</evidence>
<dbReference type="EMBL" id="RSCJ01000030">
    <property type="protein sequence ID" value="RUR74214.1"/>
    <property type="molecule type" value="Genomic_DNA"/>
</dbReference>
<organism evidence="2 3">
    <name type="scientific">Chlorogloeopsis fritschii PCC 6912</name>
    <dbReference type="NCBI Taxonomy" id="211165"/>
    <lineage>
        <taxon>Bacteria</taxon>
        <taxon>Bacillati</taxon>
        <taxon>Cyanobacteriota</taxon>
        <taxon>Cyanophyceae</taxon>
        <taxon>Nostocales</taxon>
        <taxon>Chlorogloeopsidaceae</taxon>
        <taxon>Chlorogloeopsis</taxon>
    </lineage>
</organism>
<evidence type="ECO:0000313" key="2">
    <source>
        <dbReference type="EMBL" id="RUR74214.1"/>
    </source>
</evidence>
<keyword evidence="3" id="KW-1185">Reference proteome</keyword>
<dbReference type="Proteomes" id="UP000268857">
    <property type="component" value="Unassembled WGS sequence"/>
</dbReference>
<dbReference type="AlphaFoldDB" id="A0A433N037"/>
<comment type="caution">
    <text evidence="2">The sequence shown here is derived from an EMBL/GenBank/DDBJ whole genome shotgun (WGS) entry which is preliminary data.</text>
</comment>
<dbReference type="InterPro" id="IPR016032">
    <property type="entry name" value="Sig_transdc_resp-reg_C-effctor"/>
</dbReference>